<proteinExistence type="predicted"/>
<keyword evidence="3" id="KW-0949">S-adenosyl-L-methionine</keyword>
<evidence type="ECO:0000256" key="3">
    <source>
        <dbReference type="ARBA" id="ARBA00022691"/>
    </source>
</evidence>
<dbReference type="SUPFAM" id="SSF53335">
    <property type="entry name" value="S-adenosyl-L-methionine-dependent methyltransferases"/>
    <property type="match status" value="1"/>
</dbReference>
<dbReference type="Gene3D" id="3.40.50.150">
    <property type="entry name" value="Vaccinia Virus protein VP39"/>
    <property type="match status" value="1"/>
</dbReference>
<evidence type="ECO:0000259" key="4">
    <source>
        <dbReference type="Pfam" id="PF13649"/>
    </source>
</evidence>
<dbReference type="CDD" id="cd02440">
    <property type="entry name" value="AdoMet_MTases"/>
    <property type="match status" value="1"/>
</dbReference>
<evidence type="ECO:0000256" key="2">
    <source>
        <dbReference type="ARBA" id="ARBA00022679"/>
    </source>
</evidence>
<evidence type="ECO:0000256" key="1">
    <source>
        <dbReference type="ARBA" id="ARBA00022603"/>
    </source>
</evidence>
<gene>
    <name evidence="5" type="ORF">GCM10009839_58610</name>
</gene>
<dbReference type="InterPro" id="IPR041698">
    <property type="entry name" value="Methyltransf_25"/>
</dbReference>
<comment type="caution">
    <text evidence="5">The sequence shown here is derived from an EMBL/GenBank/DDBJ whole genome shotgun (WGS) entry which is preliminary data.</text>
</comment>
<reference evidence="5 6" key="1">
    <citation type="journal article" date="2019" name="Int. J. Syst. Evol. Microbiol.">
        <title>The Global Catalogue of Microorganisms (GCM) 10K type strain sequencing project: providing services to taxonomists for standard genome sequencing and annotation.</title>
        <authorList>
            <consortium name="The Broad Institute Genomics Platform"/>
            <consortium name="The Broad Institute Genome Sequencing Center for Infectious Disease"/>
            <person name="Wu L."/>
            <person name="Ma J."/>
        </authorList>
    </citation>
    <scope>NUCLEOTIDE SEQUENCE [LARGE SCALE GENOMIC DNA]</scope>
    <source>
        <strain evidence="5 6">JCM 16014</strain>
    </source>
</reference>
<dbReference type="Pfam" id="PF13649">
    <property type="entry name" value="Methyltransf_25"/>
    <property type="match status" value="1"/>
</dbReference>
<keyword evidence="2" id="KW-0808">Transferase</keyword>
<dbReference type="PANTHER" id="PTHR43464">
    <property type="entry name" value="METHYLTRANSFERASE"/>
    <property type="match status" value="1"/>
</dbReference>
<dbReference type="InterPro" id="IPR029063">
    <property type="entry name" value="SAM-dependent_MTases_sf"/>
</dbReference>
<evidence type="ECO:0000313" key="6">
    <source>
        <dbReference type="Proteomes" id="UP001500751"/>
    </source>
</evidence>
<dbReference type="Proteomes" id="UP001500751">
    <property type="component" value="Unassembled WGS sequence"/>
</dbReference>
<protein>
    <recommendedName>
        <fullName evidence="4">Methyltransferase domain-containing protein</fullName>
    </recommendedName>
</protein>
<accession>A0ABN2V0K4</accession>
<sequence>MEDLEVASLLYREPGFYAEMTDAAAPKIAASIAAVVRLYGPIDAVSVLDVGCGTGAILEQLAKTYSHAVGVDLLPGMVEVASEKRAHLDVRCGDMRTARLGEVFEVVVCVGNALSYMIRDQDVTAAFATFAKHCVPAGLLLIQTLTDFPKIGVTKESVALVAGRTAKATVNYRVDPDGALVTNRTWDFGDGQVEQDRIRRRVLPMTELSNFAAAAGFRPADWPEPMPGGVAAFVKHTGA</sequence>
<dbReference type="Gene3D" id="2.20.130.10">
    <property type="entry name" value="CAC2371-like domains"/>
    <property type="match status" value="1"/>
</dbReference>
<feature type="domain" description="Methyltransferase" evidence="4">
    <location>
        <begin position="47"/>
        <end position="138"/>
    </location>
</feature>
<dbReference type="PANTHER" id="PTHR43464:SF19">
    <property type="entry name" value="UBIQUINONE BIOSYNTHESIS O-METHYLTRANSFERASE, MITOCHONDRIAL"/>
    <property type="match status" value="1"/>
</dbReference>
<keyword evidence="6" id="KW-1185">Reference proteome</keyword>
<name>A0ABN2V0K4_9ACTN</name>
<keyword evidence="1" id="KW-0489">Methyltransferase</keyword>
<dbReference type="EMBL" id="BAAAQN010000041">
    <property type="protein sequence ID" value="GAA2046510.1"/>
    <property type="molecule type" value="Genomic_DNA"/>
</dbReference>
<evidence type="ECO:0000313" key="5">
    <source>
        <dbReference type="EMBL" id="GAA2046510.1"/>
    </source>
</evidence>
<organism evidence="5 6">
    <name type="scientific">Catenulispora yoronensis</name>
    <dbReference type="NCBI Taxonomy" id="450799"/>
    <lineage>
        <taxon>Bacteria</taxon>
        <taxon>Bacillati</taxon>
        <taxon>Actinomycetota</taxon>
        <taxon>Actinomycetes</taxon>
        <taxon>Catenulisporales</taxon>
        <taxon>Catenulisporaceae</taxon>
        <taxon>Catenulispora</taxon>
    </lineage>
</organism>